<name>A0ABM1N3X7_NICVS</name>
<dbReference type="SUPFAM" id="SSF55418">
    <property type="entry name" value="eIF4e-like"/>
    <property type="match status" value="1"/>
</dbReference>
<reference evidence="4" key="1">
    <citation type="submission" date="2025-08" db="UniProtKB">
        <authorList>
            <consortium name="RefSeq"/>
        </authorList>
    </citation>
    <scope>IDENTIFICATION</scope>
    <source>
        <tissue evidence="4">Whole Larva</tissue>
    </source>
</reference>
<dbReference type="Pfam" id="PF01652">
    <property type="entry name" value="IF4E"/>
    <property type="match status" value="1"/>
</dbReference>
<dbReference type="GO" id="GO:0003743">
    <property type="term" value="F:translation initiation factor activity"/>
    <property type="evidence" value="ECO:0007669"/>
    <property type="project" value="UniProtKB-KW"/>
</dbReference>
<dbReference type="Gene3D" id="3.30.760.10">
    <property type="entry name" value="RNA Cap, Translation Initiation Factor Eif4e"/>
    <property type="match status" value="1"/>
</dbReference>
<evidence type="ECO:0000256" key="1">
    <source>
        <dbReference type="ARBA" id="ARBA00032656"/>
    </source>
</evidence>
<dbReference type="InterPro" id="IPR019770">
    <property type="entry name" value="TIF_eIF_4E_CS"/>
</dbReference>
<protein>
    <recommendedName>
        <fullName evidence="1">eIF-4F 25 kDa subunit</fullName>
    </recommendedName>
</protein>
<keyword evidence="2" id="KW-0694">RNA-binding</keyword>
<gene>
    <name evidence="4" type="primary">LOC108566241</name>
</gene>
<dbReference type="InterPro" id="IPR023398">
    <property type="entry name" value="TIF_eIF4e-like"/>
</dbReference>
<accession>A0ABM1N3X7</accession>
<keyword evidence="2" id="KW-0648">Protein biosynthesis</keyword>
<organism evidence="3 4">
    <name type="scientific">Nicrophorus vespilloides</name>
    <name type="common">Boreal carrion beetle</name>
    <dbReference type="NCBI Taxonomy" id="110193"/>
    <lineage>
        <taxon>Eukaryota</taxon>
        <taxon>Metazoa</taxon>
        <taxon>Ecdysozoa</taxon>
        <taxon>Arthropoda</taxon>
        <taxon>Hexapoda</taxon>
        <taxon>Insecta</taxon>
        <taxon>Pterygota</taxon>
        <taxon>Neoptera</taxon>
        <taxon>Endopterygota</taxon>
        <taxon>Coleoptera</taxon>
        <taxon>Polyphaga</taxon>
        <taxon>Staphyliniformia</taxon>
        <taxon>Silphidae</taxon>
        <taxon>Nicrophorinae</taxon>
        <taxon>Nicrophorus</taxon>
    </lineage>
</organism>
<keyword evidence="3" id="KW-1185">Reference proteome</keyword>
<dbReference type="PANTHER" id="PTHR11960:SF18">
    <property type="entry name" value="EUKARYOTIC TRANSLATION INITIATION FACTOR 4E HOMOLOGOUS PROTEIN, ISOFORM B"/>
    <property type="match status" value="1"/>
</dbReference>
<dbReference type="InterPro" id="IPR001040">
    <property type="entry name" value="TIF_eIF_4E"/>
</dbReference>
<comment type="similarity">
    <text evidence="2">Belongs to the eukaryotic initiation factor 4E family.</text>
</comment>
<proteinExistence type="inferred from homology"/>
<keyword evidence="2 4" id="KW-0396">Initiation factor</keyword>
<evidence type="ECO:0000256" key="2">
    <source>
        <dbReference type="RuleBase" id="RU004374"/>
    </source>
</evidence>
<dbReference type="PROSITE" id="PS00813">
    <property type="entry name" value="IF4E"/>
    <property type="match status" value="1"/>
</dbReference>
<dbReference type="RefSeq" id="XP_017781527.1">
    <property type="nucleotide sequence ID" value="XM_017926038.1"/>
</dbReference>
<dbReference type="GeneID" id="108566241"/>
<dbReference type="PANTHER" id="PTHR11960">
    <property type="entry name" value="EUKARYOTIC TRANSLATION INITIATION FACTOR 4E RELATED"/>
    <property type="match status" value="1"/>
</dbReference>
<sequence length="249" mass="28322">MSNKFEALKLHMENNSDSGSGEDEINNIVMDLGPVDYPPGEHRLQHAYCLWFSQRPSISARNAHVQGTLGYSQALRLVGQVGTVEQWWALYSHIKRLHDLPQYADLHLFKKGIQPMWEDPANQKGGKWVIRVKKGQANRAWENLCMAMLGEQFMAGNEICGVVVSVRFQEDLLSIWNRNASDQMTTHRIRDALKRLLNLSVTTTMEYKTHNDSLKNKLITSSSTTTTTTSSTTTSTYELQLLQQQQPQN</sequence>
<dbReference type="Proteomes" id="UP000695000">
    <property type="component" value="Unplaced"/>
</dbReference>
<evidence type="ECO:0000313" key="3">
    <source>
        <dbReference type="Proteomes" id="UP000695000"/>
    </source>
</evidence>
<evidence type="ECO:0000313" key="4">
    <source>
        <dbReference type="RefSeq" id="XP_017781527.1"/>
    </source>
</evidence>